<evidence type="ECO:0000256" key="7">
    <source>
        <dbReference type="ARBA" id="ARBA00023136"/>
    </source>
</evidence>
<accession>W7L0Q0</accession>
<evidence type="ECO:0000256" key="1">
    <source>
        <dbReference type="ARBA" id="ARBA00004117"/>
    </source>
</evidence>
<evidence type="ECO:0000256" key="6">
    <source>
        <dbReference type="ARBA" id="ARBA00022989"/>
    </source>
</evidence>
<dbReference type="Proteomes" id="UP000019270">
    <property type="component" value="Unassembled WGS sequence"/>
</dbReference>
<feature type="compositionally biased region" description="Basic and acidic residues" evidence="10">
    <location>
        <begin position="508"/>
        <end position="517"/>
    </location>
</feature>
<dbReference type="Gene3D" id="3.30.300.30">
    <property type="match status" value="1"/>
</dbReference>
<dbReference type="GO" id="GO:0005886">
    <property type="term" value="C:plasma membrane"/>
    <property type="evidence" value="ECO:0007669"/>
    <property type="project" value="UniProtKB-SubCell"/>
</dbReference>
<dbReference type="PATRIC" id="fig|1307436.3.peg.1581"/>
<evidence type="ECO:0000313" key="15">
    <source>
        <dbReference type="Proteomes" id="UP000019270"/>
    </source>
</evidence>
<reference evidence="15" key="1">
    <citation type="submission" date="2013-03" db="EMBL/GenBank/DDBJ databases">
        <title>Draft genome sequence of Bacillus firmus DS1.</title>
        <authorList>
            <person name="Peng D."/>
            <person name="Zhu L."/>
            <person name="Sun M."/>
        </authorList>
    </citation>
    <scope>NUCLEOTIDE SEQUENCE [LARGE SCALE GENOMIC DNA]</scope>
    <source>
        <strain evidence="15">DS1</strain>
    </source>
</reference>
<feature type="domain" description="Flagellar M-ring N-terminal" evidence="12">
    <location>
        <begin position="46"/>
        <end position="219"/>
    </location>
</feature>
<evidence type="ECO:0000256" key="9">
    <source>
        <dbReference type="PIRNR" id="PIRNR004862"/>
    </source>
</evidence>
<comment type="caution">
    <text evidence="14">The sequence shown here is derived from an EMBL/GenBank/DDBJ whole genome shotgun (WGS) entry which is preliminary data.</text>
</comment>
<dbReference type="GO" id="GO:0003774">
    <property type="term" value="F:cytoskeletal motor activity"/>
    <property type="evidence" value="ECO:0007669"/>
    <property type="project" value="InterPro"/>
</dbReference>
<keyword evidence="7 11" id="KW-0472">Membrane</keyword>
<feature type="transmembrane region" description="Helical" evidence="11">
    <location>
        <begin position="452"/>
        <end position="473"/>
    </location>
</feature>
<comment type="function">
    <text evidence="9">The M ring may be actively involved in energy transduction.</text>
</comment>
<evidence type="ECO:0000256" key="8">
    <source>
        <dbReference type="ARBA" id="ARBA00023143"/>
    </source>
</evidence>
<evidence type="ECO:0000313" key="14">
    <source>
        <dbReference type="EMBL" id="EWG11953.1"/>
    </source>
</evidence>
<keyword evidence="8 9" id="KW-0975">Bacterial flagellum</keyword>
<sequence length="537" mass="59489">MNEKLQRYIGKVREYWGSRTKKQKTIMIGAAALCLLLITAGAILGTRTTLVPLYSNLTPSETGTIKESLDARGVVSEIADGGTTIKVPEEVVDTLKVELAAEGIPKSGSIDYSFFSQNAGIGMTENEFNVLKLEAMQTELANLMKGIDGVNDAKVMINLPDKGIFVNDPAEEASASIVLNTKPGHQFEESQIQALYHLAAKSVPNLPTDNIVITNQFFEYFDLKNKENSSPESTFAAQHEIKKEIERDVQRQVQNMLGTLMGQDKVVVSVTADIDFTQENREENLVTPVDEENMEGIAISAQKITETFTGNGNAAGGFTPAGGNDEPAGTDAATYQENGNSNGDYERIEETINNEVNKIRKEIVESPYKVRDLGIQVMVEPPTADDPASLPQERINDITQILGTVVRTTINKDAAGEEELTDEAIQNKIVVSVQPFNGKVEFPNESSYKLPWWVYAIGGLLLLIIAILIFLFIRARKKQKQEMVDEMEVQDAETFNLPDVNEEQETESTMKRKQLEKMAKEKPEDFAKLLRTWIAED</sequence>
<reference evidence="14 15" key="2">
    <citation type="journal article" date="2016" name="Sci. Rep.">
        <title>A novel serine protease, Sep1, from Bacillus firmus DS-1 has nematicidal activity and degrades multiple intestinal-associated nematode proteins.</title>
        <authorList>
            <person name="Geng C."/>
            <person name="Nie X."/>
            <person name="Tang Z."/>
            <person name="Zhang Y."/>
            <person name="Lin J."/>
            <person name="Sun M."/>
            <person name="Peng D."/>
        </authorList>
    </citation>
    <scope>NUCLEOTIDE SEQUENCE [LARGE SCALE GENOMIC DNA]</scope>
    <source>
        <strain evidence="14 15">DS1</strain>
    </source>
</reference>
<evidence type="ECO:0000256" key="3">
    <source>
        <dbReference type="ARBA" id="ARBA00007971"/>
    </source>
</evidence>
<keyword evidence="4" id="KW-1003">Cell membrane</keyword>
<evidence type="ECO:0000256" key="2">
    <source>
        <dbReference type="ARBA" id="ARBA00004651"/>
    </source>
</evidence>
<dbReference type="InterPro" id="IPR013556">
    <property type="entry name" value="Flag_M-ring_C"/>
</dbReference>
<dbReference type="EMBL" id="APVL01000004">
    <property type="protein sequence ID" value="EWG11953.1"/>
    <property type="molecule type" value="Genomic_DNA"/>
</dbReference>
<proteinExistence type="inferred from homology"/>
<dbReference type="Pfam" id="PF01514">
    <property type="entry name" value="YscJ_FliF"/>
    <property type="match status" value="1"/>
</dbReference>
<comment type="subcellular location">
    <subcellularLocation>
        <location evidence="1 9">Bacterial flagellum basal body</location>
    </subcellularLocation>
    <subcellularLocation>
        <location evidence="2">Cell membrane</location>
        <topology evidence="2">Multi-pass membrane protein</topology>
    </subcellularLocation>
</comment>
<dbReference type="GO" id="GO:0071973">
    <property type="term" value="P:bacterial-type flagellum-dependent cell motility"/>
    <property type="evidence" value="ECO:0007669"/>
    <property type="project" value="InterPro"/>
</dbReference>
<dbReference type="RefSeq" id="WP_035328955.1">
    <property type="nucleotide sequence ID" value="NZ_APVL01000004.1"/>
</dbReference>
<evidence type="ECO:0000256" key="10">
    <source>
        <dbReference type="SAM" id="MobiDB-lite"/>
    </source>
</evidence>
<keyword evidence="6 11" id="KW-1133">Transmembrane helix</keyword>
<dbReference type="eggNOG" id="COG1766">
    <property type="taxonomic scope" value="Bacteria"/>
</dbReference>
<comment type="similarity">
    <text evidence="3 9">Belongs to the FliF family.</text>
</comment>
<dbReference type="PRINTS" id="PR01009">
    <property type="entry name" value="FLGMRINGFLIF"/>
</dbReference>
<evidence type="ECO:0000256" key="5">
    <source>
        <dbReference type="ARBA" id="ARBA00022692"/>
    </source>
</evidence>
<dbReference type="InterPro" id="IPR043427">
    <property type="entry name" value="YscJ/FliF"/>
</dbReference>
<keyword evidence="14" id="KW-0969">Cilium</keyword>
<dbReference type="PANTHER" id="PTHR30046">
    <property type="entry name" value="FLAGELLAR M-RING PROTEIN"/>
    <property type="match status" value="1"/>
</dbReference>
<dbReference type="GO" id="GO:0009431">
    <property type="term" value="C:bacterial-type flagellum basal body, MS ring"/>
    <property type="evidence" value="ECO:0007669"/>
    <property type="project" value="InterPro"/>
</dbReference>
<dbReference type="AlphaFoldDB" id="W7L0Q0"/>
<gene>
    <name evidence="14" type="primary">fliF</name>
    <name evidence="14" type="ORF">PBF_07461</name>
</gene>
<evidence type="ECO:0000256" key="11">
    <source>
        <dbReference type="SAM" id="Phobius"/>
    </source>
</evidence>
<evidence type="ECO:0000259" key="12">
    <source>
        <dbReference type="Pfam" id="PF01514"/>
    </source>
</evidence>
<organism evidence="14 15">
    <name type="scientific">Cytobacillus firmus DS1</name>
    <dbReference type="NCBI Taxonomy" id="1307436"/>
    <lineage>
        <taxon>Bacteria</taxon>
        <taxon>Bacillati</taxon>
        <taxon>Bacillota</taxon>
        <taxon>Bacilli</taxon>
        <taxon>Bacillales</taxon>
        <taxon>Bacillaceae</taxon>
        <taxon>Cytobacillus</taxon>
    </lineage>
</organism>
<evidence type="ECO:0000259" key="13">
    <source>
        <dbReference type="Pfam" id="PF08345"/>
    </source>
</evidence>
<keyword evidence="5 11" id="KW-0812">Transmembrane</keyword>
<dbReference type="InterPro" id="IPR045851">
    <property type="entry name" value="AMP-bd_C_sf"/>
</dbReference>
<dbReference type="Pfam" id="PF08345">
    <property type="entry name" value="YscJ_FliF_C"/>
    <property type="match status" value="1"/>
</dbReference>
<name>W7L0Q0_CYTFI</name>
<keyword evidence="14" id="KW-0282">Flagellum</keyword>
<dbReference type="NCBIfam" id="TIGR00206">
    <property type="entry name" value="fliF"/>
    <property type="match status" value="1"/>
</dbReference>
<keyword evidence="14" id="KW-0966">Cell projection</keyword>
<dbReference type="InterPro" id="IPR000067">
    <property type="entry name" value="FlgMring_FliF"/>
</dbReference>
<protein>
    <recommendedName>
        <fullName evidence="9">Flagellar M-ring protein</fullName>
    </recommendedName>
</protein>
<dbReference type="OrthoDB" id="9807026at2"/>
<evidence type="ECO:0000256" key="4">
    <source>
        <dbReference type="ARBA" id="ARBA00022475"/>
    </source>
</evidence>
<feature type="region of interest" description="Disordered" evidence="10">
    <location>
        <begin position="497"/>
        <end position="517"/>
    </location>
</feature>
<dbReference type="InterPro" id="IPR006182">
    <property type="entry name" value="FliF_N_dom"/>
</dbReference>
<dbReference type="PANTHER" id="PTHR30046:SF0">
    <property type="entry name" value="FLAGELLAR M-RING PROTEIN"/>
    <property type="match status" value="1"/>
</dbReference>
<feature type="domain" description="Flagellar M-ring C-terminal" evidence="13">
    <location>
        <begin position="257"/>
        <end position="403"/>
    </location>
</feature>
<dbReference type="PIRSF" id="PIRSF004862">
    <property type="entry name" value="FliF"/>
    <property type="match status" value="1"/>
</dbReference>